<organism evidence="1 2">
    <name type="scientific">Aspergillus avenaceus</name>
    <dbReference type="NCBI Taxonomy" id="36643"/>
    <lineage>
        <taxon>Eukaryota</taxon>
        <taxon>Fungi</taxon>
        <taxon>Dikarya</taxon>
        <taxon>Ascomycota</taxon>
        <taxon>Pezizomycotina</taxon>
        <taxon>Eurotiomycetes</taxon>
        <taxon>Eurotiomycetidae</taxon>
        <taxon>Eurotiales</taxon>
        <taxon>Aspergillaceae</taxon>
        <taxon>Aspergillus</taxon>
        <taxon>Aspergillus subgen. Circumdati</taxon>
    </lineage>
</organism>
<protein>
    <submittedName>
        <fullName evidence="1">Uncharacterized protein</fullName>
    </submittedName>
</protein>
<dbReference type="Proteomes" id="UP000325780">
    <property type="component" value="Unassembled WGS sequence"/>
</dbReference>
<gene>
    <name evidence="1" type="ORF">BDV25DRAFT_147571</name>
</gene>
<reference evidence="1 2" key="1">
    <citation type="submission" date="2019-04" db="EMBL/GenBank/DDBJ databases">
        <title>Friends and foes A comparative genomics study of 23 Aspergillus species from section Flavi.</title>
        <authorList>
            <consortium name="DOE Joint Genome Institute"/>
            <person name="Kjaerbolling I."/>
            <person name="Vesth T."/>
            <person name="Frisvad J.C."/>
            <person name="Nybo J.L."/>
            <person name="Theobald S."/>
            <person name="Kildgaard S."/>
            <person name="Isbrandt T."/>
            <person name="Kuo A."/>
            <person name="Sato A."/>
            <person name="Lyhne E.K."/>
            <person name="Kogle M.E."/>
            <person name="Wiebenga A."/>
            <person name="Kun R.S."/>
            <person name="Lubbers R.J."/>
            <person name="Makela M.R."/>
            <person name="Barry K."/>
            <person name="Chovatia M."/>
            <person name="Clum A."/>
            <person name="Daum C."/>
            <person name="Haridas S."/>
            <person name="He G."/>
            <person name="LaButti K."/>
            <person name="Lipzen A."/>
            <person name="Mondo S."/>
            <person name="Riley R."/>
            <person name="Salamov A."/>
            <person name="Simmons B.A."/>
            <person name="Magnuson J.K."/>
            <person name="Henrissat B."/>
            <person name="Mortensen U.H."/>
            <person name="Larsen T.O."/>
            <person name="Devries R.P."/>
            <person name="Grigoriev I.V."/>
            <person name="Machida M."/>
            <person name="Baker S.E."/>
            <person name="Andersen M.R."/>
        </authorList>
    </citation>
    <scope>NUCLEOTIDE SEQUENCE [LARGE SCALE GENOMIC DNA]</scope>
    <source>
        <strain evidence="1 2">IBT 18842</strain>
    </source>
</reference>
<sequence length="56" mass="6143">MVHLSTHTPSIIKELAIYLISGYQSSAGRLVDGEVNPDFVCLDNVNLISKKKARPC</sequence>
<evidence type="ECO:0000313" key="2">
    <source>
        <dbReference type="Proteomes" id="UP000325780"/>
    </source>
</evidence>
<dbReference type="AlphaFoldDB" id="A0A5N6U7J2"/>
<evidence type="ECO:0000313" key="1">
    <source>
        <dbReference type="EMBL" id="KAE8154623.1"/>
    </source>
</evidence>
<dbReference type="EMBL" id="ML742028">
    <property type="protein sequence ID" value="KAE8154623.1"/>
    <property type="molecule type" value="Genomic_DNA"/>
</dbReference>
<name>A0A5N6U7J2_ASPAV</name>
<accession>A0A5N6U7J2</accession>
<proteinExistence type="predicted"/>
<keyword evidence="2" id="KW-1185">Reference proteome</keyword>